<dbReference type="Proteomes" id="UP001260072">
    <property type="component" value="Unassembled WGS sequence"/>
</dbReference>
<sequence length="406" mass="43246">MTTIIRAGSAHDFLALVPALVGYRPARSVLCVAFSGNRTGGVLRHDLPADPESADALVSTMVGTMCRLAEADAVVPIVYTDREFAEDGGMPHRELLEAIVRRAEEAGFLVRDALCVAADAWGSLLDDDLPSGGRELSLVAESALAARAEEHGPVADSPAKLARLPEPDPLVSAEIARLLAELDGPVDGADEVVECERRRRAALDELERELGDGLDPVVAAEQLARGEIASPAGLAWLVHLLERPLFRDAVLLQVAFGAVIGELALDSAEDAALRARDADASLEELMRREFDEADAESVDAFLTRLLLGQAAARPERRRIERALETLTVAAANAPVSHRAGALCVAAWLSWALGRGSAAGALIELALESDAEHGMSQVLARFFGTGTLPEWAFQPPADTAWERRTGQ</sequence>
<dbReference type="InterPro" id="IPR025447">
    <property type="entry name" value="DUF4192"/>
</dbReference>
<organism evidence="1 2">
    <name type="scientific">Agromyces indicus</name>
    <dbReference type="NCBI Taxonomy" id="758919"/>
    <lineage>
        <taxon>Bacteria</taxon>
        <taxon>Bacillati</taxon>
        <taxon>Actinomycetota</taxon>
        <taxon>Actinomycetes</taxon>
        <taxon>Micrococcales</taxon>
        <taxon>Microbacteriaceae</taxon>
        <taxon>Agromyces</taxon>
    </lineage>
</organism>
<dbReference type="Pfam" id="PF13830">
    <property type="entry name" value="DUF4192"/>
    <property type="match status" value="1"/>
</dbReference>
<protein>
    <submittedName>
        <fullName evidence="1">DUF4192 family protein</fullName>
    </submittedName>
</protein>
<reference evidence="2" key="1">
    <citation type="submission" date="2023-07" db="EMBL/GenBank/DDBJ databases">
        <title>Description of three actinobacteria isolated from air of manufacturing shop in a pharmaceutical factory.</title>
        <authorList>
            <person name="Zhang D.-F."/>
        </authorList>
    </citation>
    <scope>NUCLEOTIDE SEQUENCE [LARGE SCALE GENOMIC DNA]</scope>
    <source>
        <strain evidence="2">CCTCC AB 2011122</strain>
    </source>
</reference>
<keyword evidence="2" id="KW-1185">Reference proteome</keyword>
<dbReference type="RefSeq" id="WP_310521536.1">
    <property type="nucleotide sequence ID" value="NZ_BAABBS010000003.1"/>
</dbReference>
<gene>
    <name evidence="1" type="ORF">RH861_14230</name>
</gene>
<name>A0ABU1FN92_9MICO</name>
<dbReference type="EMBL" id="JAVKGS010000004">
    <property type="protein sequence ID" value="MDR5693228.1"/>
    <property type="molecule type" value="Genomic_DNA"/>
</dbReference>
<proteinExistence type="predicted"/>
<accession>A0ABU1FN92</accession>
<evidence type="ECO:0000313" key="2">
    <source>
        <dbReference type="Proteomes" id="UP001260072"/>
    </source>
</evidence>
<comment type="caution">
    <text evidence="1">The sequence shown here is derived from an EMBL/GenBank/DDBJ whole genome shotgun (WGS) entry which is preliminary data.</text>
</comment>
<evidence type="ECO:0000313" key="1">
    <source>
        <dbReference type="EMBL" id="MDR5693228.1"/>
    </source>
</evidence>